<feature type="compositionally biased region" description="Basic and acidic residues" evidence="2">
    <location>
        <begin position="348"/>
        <end position="357"/>
    </location>
</feature>
<protein>
    <submittedName>
        <fullName evidence="3">Uncharacterized protein</fullName>
    </submittedName>
</protein>
<organism evidence="3 4">
    <name type="scientific">Wallemia hederae</name>
    <dbReference type="NCBI Taxonomy" id="1540922"/>
    <lineage>
        <taxon>Eukaryota</taxon>
        <taxon>Fungi</taxon>
        <taxon>Dikarya</taxon>
        <taxon>Basidiomycota</taxon>
        <taxon>Wallemiomycotina</taxon>
        <taxon>Wallemiomycetes</taxon>
        <taxon>Wallemiales</taxon>
        <taxon>Wallemiaceae</taxon>
        <taxon>Wallemia</taxon>
    </lineage>
</organism>
<feature type="compositionally biased region" description="Pro residues" evidence="2">
    <location>
        <begin position="338"/>
        <end position="347"/>
    </location>
</feature>
<sequence length="545" mass="60343">MSQINQILNRISYQSNEIIDISNKPMPAKDSLTVKAALGLVDILDYLRDADASEVRLFRSQQQESPMDASQTDKLVTRTIQPPTPLRVKPQAGKEFDINVLLNAAMQIIDDYRPLPRTKQHIQNLKTQVEQARENITQYQRIIDSPLDSNINQIANTLDTQADADSPQELIRVQTEQVKKMQAKVMSLKRRKEVLQATVKAHKLEAQSKTQTRQAPPTPMQYPLRQMKEIQRRANTPRKPKLAADRREVEIMKGLPIDAEDSFKMGNEDTLNTSTLLSSTAGANINLMPSTPMAMASNANDMLMDMDTPQPQSRAPPKQPQFEPEQQEDSIDLTMRKPTPPSSPEFEPPPKLKDLEKTVSTTPKETPKEKTPLPPPSPSPVREATPAIELTPEIEAALKVIWNGFGDFVKPKADAEVKGANSDTVPDLDRMLELLKNAVDSVPAASAQEAPGSPTHSILSIASSMANSREANNPQTALSAALISKLLCTPENKLSMQDGKDHLAQVVKSKGWSEDLTTKSIYGLVGKRVLLLERKGASATLRFKI</sequence>
<dbReference type="EMBL" id="SPNW01000004">
    <property type="protein sequence ID" value="TIA92950.1"/>
    <property type="molecule type" value="Genomic_DNA"/>
</dbReference>
<reference evidence="3 4" key="1">
    <citation type="submission" date="2019-03" db="EMBL/GenBank/DDBJ databases">
        <title>Sequencing 23 genomes of Wallemia ichthyophaga.</title>
        <authorList>
            <person name="Gostincar C."/>
        </authorList>
    </citation>
    <scope>NUCLEOTIDE SEQUENCE [LARGE SCALE GENOMIC DNA]</scope>
    <source>
        <strain evidence="3 4">EXF-5753</strain>
    </source>
</reference>
<evidence type="ECO:0000313" key="3">
    <source>
        <dbReference type="EMBL" id="TIA92950.1"/>
    </source>
</evidence>
<evidence type="ECO:0000256" key="1">
    <source>
        <dbReference type="SAM" id="Coils"/>
    </source>
</evidence>
<evidence type="ECO:0000313" key="4">
    <source>
        <dbReference type="Proteomes" id="UP000310189"/>
    </source>
</evidence>
<keyword evidence="1" id="KW-0175">Coiled coil</keyword>
<feature type="coiled-coil region" evidence="1">
    <location>
        <begin position="115"/>
        <end position="142"/>
    </location>
</feature>
<comment type="caution">
    <text evidence="3">The sequence shown here is derived from an EMBL/GenBank/DDBJ whole genome shotgun (WGS) entry which is preliminary data.</text>
</comment>
<accession>A0A4T0FWY1</accession>
<name>A0A4T0FWY1_9BASI</name>
<proteinExistence type="predicted"/>
<dbReference type="AlphaFoldDB" id="A0A4T0FWY1"/>
<dbReference type="OrthoDB" id="3262547at2759"/>
<evidence type="ECO:0000256" key="2">
    <source>
        <dbReference type="SAM" id="MobiDB-lite"/>
    </source>
</evidence>
<gene>
    <name evidence="3" type="ORF">E3P99_00413</name>
</gene>
<keyword evidence="4" id="KW-1185">Reference proteome</keyword>
<dbReference type="Proteomes" id="UP000310189">
    <property type="component" value="Unassembled WGS sequence"/>
</dbReference>
<feature type="region of interest" description="Disordered" evidence="2">
    <location>
        <begin position="303"/>
        <end position="383"/>
    </location>
</feature>
<feature type="coiled-coil region" evidence="1">
    <location>
        <begin position="171"/>
        <end position="205"/>
    </location>
</feature>